<keyword evidence="4" id="KW-1185">Reference proteome</keyword>
<evidence type="ECO:0000313" key="3">
    <source>
        <dbReference type="EMBL" id="ANI93929.1"/>
    </source>
</evidence>
<feature type="transmembrane region" description="Helical" evidence="2">
    <location>
        <begin position="244"/>
        <end position="263"/>
    </location>
</feature>
<gene>
    <name evidence="3" type="ORF">BJL86_3170</name>
</gene>
<name>A0A173LQE5_9ACTN</name>
<dbReference type="KEGG" id="dtm:BJL86_3170"/>
<dbReference type="RefSeq" id="WP_067478890.1">
    <property type="nucleotide sequence ID" value="NZ_CP015961.1"/>
</dbReference>
<keyword evidence="2" id="KW-0812">Transmembrane</keyword>
<accession>A0A173LQE5</accession>
<dbReference type="AlphaFoldDB" id="A0A173LQE5"/>
<feature type="transmembrane region" description="Helical" evidence="2">
    <location>
        <begin position="327"/>
        <end position="348"/>
    </location>
</feature>
<keyword evidence="2" id="KW-1133">Transmembrane helix</keyword>
<organism evidence="3 4">
    <name type="scientific">Dietzia timorensis</name>
    <dbReference type="NCBI Taxonomy" id="499555"/>
    <lineage>
        <taxon>Bacteria</taxon>
        <taxon>Bacillati</taxon>
        <taxon>Actinomycetota</taxon>
        <taxon>Actinomycetes</taxon>
        <taxon>Mycobacteriales</taxon>
        <taxon>Dietziaceae</taxon>
        <taxon>Dietzia</taxon>
    </lineage>
</organism>
<evidence type="ECO:0000256" key="2">
    <source>
        <dbReference type="SAM" id="Phobius"/>
    </source>
</evidence>
<feature type="transmembrane region" description="Helical" evidence="2">
    <location>
        <begin position="142"/>
        <end position="169"/>
    </location>
</feature>
<evidence type="ECO:0000313" key="4">
    <source>
        <dbReference type="Proteomes" id="UP000186104"/>
    </source>
</evidence>
<dbReference type="OrthoDB" id="4405826at2"/>
<proteinExistence type="predicted"/>
<dbReference type="EMBL" id="CP015961">
    <property type="protein sequence ID" value="ANI93929.1"/>
    <property type="molecule type" value="Genomic_DNA"/>
</dbReference>
<feature type="region of interest" description="Disordered" evidence="1">
    <location>
        <begin position="1"/>
        <end position="92"/>
    </location>
</feature>
<reference evidence="3 4" key="1">
    <citation type="submission" date="2016-06" db="EMBL/GenBank/DDBJ databases">
        <title>Complete genome sequence of a saline-alkali tolerant type strain Dietzia timorensis ID05-A0528T.</title>
        <authorList>
            <person name="Wu X."/>
        </authorList>
    </citation>
    <scope>NUCLEOTIDE SEQUENCE [LARGE SCALE GENOMIC DNA]</scope>
    <source>
        <strain evidence="3 4">ID05-A0528</strain>
    </source>
</reference>
<evidence type="ECO:0000256" key="1">
    <source>
        <dbReference type="SAM" id="MobiDB-lite"/>
    </source>
</evidence>
<sequence>MTNYPGDPGAGDPYGGYGPGNPNEPQGGYGYQPPSFSQDPSGNNPYDPYGGAYGAQPNSPHGFGQPNAGNSPYGQPGYGQQPHGGPGFGQQPFGQQYGYDFQQFGAIQAPVQSGQTMAVPGLDVGRVISDAWDGFAQNVGGWILWCIAYFIGCFAAIIALIAGAAAMIAPLVDDPSYTSGTGSYETDFDPFNGLAWGAMGWIALFYLVFLVLSAVMLNMVYGASLRIAAGEQLTIGDFFRLRNFGMYMAVIILVGLAYGAFFIFPLLGFLLIIPAVLLYFLPYAAVDGHSLGGCFSVAWGVLTKNFGLCVLCAIVFGVLNFIGGMVIVGYLITFPMMMVGSAVVYHAATRGYQPIPKPMPYAPRY</sequence>
<dbReference type="Proteomes" id="UP000186104">
    <property type="component" value="Chromosome"/>
</dbReference>
<dbReference type="STRING" id="499555.BJL86_3170"/>
<feature type="compositionally biased region" description="Polar residues" evidence="1">
    <location>
        <begin position="34"/>
        <end position="44"/>
    </location>
</feature>
<feature type="transmembrane region" description="Helical" evidence="2">
    <location>
        <begin position="298"/>
        <end position="321"/>
    </location>
</feature>
<feature type="transmembrane region" description="Helical" evidence="2">
    <location>
        <begin position="198"/>
        <end position="223"/>
    </location>
</feature>
<keyword evidence="2" id="KW-0472">Membrane</keyword>
<feature type="compositionally biased region" description="Gly residues" evidence="1">
    <location>
        <begin position="8"/>
        <end position="19"/>
    </location>
</feature>
<protein>
    <submittedName>
        <fullName evidence="3">Uncharacterized protein</fullName>
    </submittedName>
</protein>